<dbReference type="RefSeq" id="WP_309902452.1">
    <property type="nucleotide sequence ID" value="NZ_JAVDRF010000005.1"/>
</dbReference>
<dbReference type="Pfam" id="PF00072">
    <property type="entry name" value="Response_reg"/>
    <property type="match status" value="1"/>
</dbReference>
<feature type="domain" description="HTH luxR-type" evidence="5">
    <location>
        <begin position="177"/>
        <end position="242"/>
    </location>
</feature>
<reference evidence="7 8" key="1">
    <citation type="submission" date="2023-07" db="EMBL/GenBank/DDBJ databases">
        <title>Sorghum-associated microbial communities from plants grown in Nebraska, USA.</title>
        <authorList>
            <person name="Schachtman D."/>
        </authorList>
    </citation>
    <scope>NUCLEOTIDE SEQUENCE [LARGE SCALE GENOMIC DNA]</scope>
    <source>
        <strain evidence="7 8">DS1781</strain>
    </source>
</reference>
<dbReference type="Pfam" id="PF00196">
    <property type="entry name" value="GerE"/>
    <property type="match status" value="1"/>
</dbReference>
<dbReference type="SMART" id="SM00421">
    <property type="entry name" value="HTH_LUXR"/>
    <property type="match status" value="1"/>
</dbReference>
<name>A0ABU1NER4_9BURK</name>
<dbReference type="EMBL" id="JAVDRF010000005">
    <property type="protein sequence ID" value="MDR6536954.1"/>
    <property type="molecule type" value="Genomic_DNA"/>
</dbReference>
<dbReference type="SUPFAM" id="SSF52172">
    <property type="entry name" value="CheY-like"/>
    <property type="match status" value="1"/>
</dbReference>
<feature type="modified residue" description="4-aspartylphosphate" evidence="3">
    <location>
        <position position="80"/>
    </location>
</feature>
<sequence>MISEKRTPERPSTSVSEAEHPAGDAGLKFLVADDHHLVREGLKLTLLQIDARTQVLEAATLAEAIETFHANPDIDLVLLDLNMPGSSGLSGLDAFLAQCPAARLVVVSGTFDMKTVQTAIQKGALGFIPKSSGKRIVLSALRFVLDGGIYVPPEPFISDSSAQEGDGTLRTTAAFSARAAAKGLTNRQIDVLRELLEGNSNKQICRNLNLAMGTVKAHVAAVLAALGVNTRTEAIAAADRLGLRQLLEPASSGPTAARTGTAPGDLIRK</sequence>
<evidence type="ECO:0000256" key="3">
    <source>
        <dbReference type="PROSITE-ProRule" id="PRU00169"/>
    </source>
</evidence>
<evidence type="ECO:0000256" key="4">
    <source>
        <dbReference type="SAM" id="MobiDB-lite"/>
    </source>
</evidence>
<dbReference type="Proteomes" id="UP001184230">
    <property type="component" value="Unassembled WGS sequence"/>
</dbReference>
<dbReference type="InterPro" id="IPR051015">
    <property type="entry name" value="EvgA-like"/>
</dbReference>
<dbReference type="InterPro" id="IPR000792">
    <property type="entry name" value="Tscrpt_reg_LuxR_C"/>
</dbReference>
<dbReference type="GO" id="GO:0003677">
    <property type="term" value="F:DNA binding"/>
    <property type="evidence" value="ECO:0007669"/>
    <property type="project" value="UniProtKB-KW"/>
</dbReference>
<dbReference type="SUPFAM" id="SSF46894">
    <property type="entry name" value="C-terminal effector domain of the bipartite response regulators"/>
    <property type="match status" value="1"/>
</dbReference>
<comment type="caution">
    <text evidence="7">The sequence shown here is derived from an EMBL/GenBank/DDBJ whole genome shotgun (WGS) entry which is preliminary data.</text>
</comment>
<protein>
    <submittedName>
        <fullName evidence="7">DNA-binding NarL/FixJ family response regulator</fullName>
    </submittedName>
</protein>
<evidence type="ECO:0000259" key="6">
    <source>
        <dbReference type="PROSITE" id="PS50110"/>
    </source>
</evidence>
<evidence type="ECO:0000313" key="8">
    <source>
        <dbReference type="Proteomes" id="UP001184230"/>
    </source>
</evidence>
<keyword evidence="2 7" id="KW-0238">DNA-binding</keyword>
<feature type="region of interest" description="Disordered" evidence="4">
    <location>
        <begin position="250"/>
        <end position="269"/>
    </location>
</feature>
<accession>A0ABU1NER4</accession>
<dbReference type="InterPro" id="IPR001789">
    <property type="entry name" value="Sig_transdc_resp-reg_receiver"/>
</dbReference>
<feature type="domain" description="Response regulatory" evidence="6">
    <location>
        <begin position="28"/>
        <end position="145"/>
    </location>
</feature>
<dbReference type="InterPro" id="IPR016032">
    <property type="entry name" value="Sig_transdc_resp-reg_C-effctor"/>
</dbReference>
<gene>
    <name evidence="7" type="ORF">J2739_002727</name>
</gene>
<evidence type="ECO:0000256" key="2">
    <source>
        <dbReference type="ARBA" id="ARBA00023125"/>
    </source>
</evidence>
<dbReference type="PRINTS" id="PR00038">
    <property type="entry name" value="HTHLUXR"/>
</dbReference>
<dbReference type="PROSITE" id="PS50110">
    <property type="entry name" value="RESPONSE_REGULATORY"/>
    <property type="match status" value="1"/>
</dbReference>
<dbReference type="SMART" id="SM00448">
    <property type="entry name" value="REC"/>
    <property type="match status" value="1"/>
</dbReference>
<evidence type="ECO:0000256" key="1">
    <source>
        <dbReference type="ARBA" id="ARBA00022553"/>
    </source>
</evidence>
<feature type="region of interest" description="Disordered" evidence="4">
    <location>
        <begin position="1"/>
        <end position="20"/>
    </location>
</feature>
<dbReference type="CDD" id="cd17535">
    <property type="entry name" value="REC_NarL-like"/>
    <property type="match status" value="1"/>
</dbReference>
<keyword evidence="1 3" id="KW-0597">Phosphoprotein</keyword>
<keyword evidence="8" id="KW-1185">Reference proteome</keyword>
<dbReference type="PROSITE" id="PS50043">
    <property type="entry name" value="HTH_LUXR_2"/>
    <property type="match status" value="1"/>
</dbReference>
<evidence type="ECO:0000313" key="7">
    <source>
        <dbReference type="EMBL" id="MDR6536954.1"/>
    </source>
</evidence>
<organism evidence="7 8">
    <name type="scientific">Variovorax soli</name>
    <dbReference type="NCBI Taxonomy" id="376815"/>
    <lineage>
        <taxon>Bacteria</taxon>
        <taxon>Pseudomonadati</taxon>
        <taxon>Pseudomonadota</taxon>
        <taxon>Betaproteobacteria</taxon>
        <taxon>Burkholderiales</taxon>
        <taxon>Comamonadaceae</taxon>
        <taxon>Variovorax</taxon>
    </lineage>
</organism>
<dbReference type="PANTHER" id="PTHR45566">
    <property type="entry name" value="HTH-TYPE TRANSCRIPTIONAL REGULATOR YHJB-RELATED"/>
    <property type="match status" value="1"/>
</dbReference>
<proteinExistence type="predicted"/>
<dbReference type="InterPro" id="IPR011006">
    <property type="entry name" value="CheY-like_superfamily"/>
</dbReference>
<dbReference type="Gene3D" id="3.40.50.2300">
    <property type="match status" value="1"/>
</dbReference>
<evidence type="ECO:0000259" key="5">
    <source>
        <dbReference type="PROSITE" id="PS50043"/>
    </source>
</evidence>
<dbReference type="InterPro" id="IPR058245">
    <property type="entry name" value="NreC/VraR/RcsB-like_REC"/>
</dbReference>
<dbReference type="PANTHER" id="PTHR45566:SF1">
    <property type="entry name" value="HTH-TYPE TRANSCRIPTIONAL REGULATOR YHJB-RELATED"/>
    <property type="match status" value="1"/>
</dbReference>